<dbReference type="Proteomes" id="UP000244571">
    <property type="component" value="Chromosome"/>
</dbReference>
<dbReference type="EMBL" id="CP028901">
    <property type="protein sequence ID" value="AWB32574.1"/>
    <property type="molecule type" value="Genomic_DNA"/>
</dbReference>
<evidence type="ECO:0000313" key="2">
    <source>
        <dbReference type="Proteomes" id="UP000244571"/>
    </source>
</evidence>
<protein>
    <submittedName>
        <fullName evidence="1">Uncharacterized protein</fullName>
    </submittedName>
</protein>
<name>A0A2R4XFL2_9BURK</name>
<accession>A0A2R4XFL2</accession>
<organism evidence="1 2">
    <name type="scientific">Orrella marina</name>
    <dbReference type="NCBI Taxonomy" id="2163011"/>
    <lineage>
        <taxon>Bacteria</taxon>
        <taxon>Pseudomonadati</taxon>
        <taxon>Pseudomonadota</taxon>
        <taxon>Betaproteobacteria</taxon>
        <taxon>Burkholderiales</taxon>
        <taxon>Alcaligenaceae</taxon>
        <taxon>Orrella</taxon>
    </lineage>
</organism>
<sequence length="92" mass="10390">MIQTSCTLRRYRATDGYWGEFDCHCITSAEQTDQLDKPLQLMQFDSGMTCANSGSYCASLSNLRCESHLDRTSRAEDASGDYQQLFVLIFQG</sequence>
<dbReference type="AlphaFoldDB" id="A0A2R4XFL2"/>
<proteinExistence type="predicted"/>
<dbReference type="KEGG" id="boz:DBV39_01295"/>
<reference evidence="1 2" key="1">
    <citation type="submission" date="2018-04" db="EMBL/GenBank/DDBJ databases">
        <title>Bordetella sp. HZ20 isolated from seawater.</title>
        <authorList>
            <person name="Sun C."/>
        </authorList>
    </citation>
    <scope>NUCLEOTIDE SEQUENCE [LARGE SCALE GENOMIC DNA]</scope>
    <source>
        <strain evidence="1 2">HZ20</strain>
    </source>
</reference>
<evidence type="ECO:0000313" key="1">
    <source>
        <dbReference type="EMBL" id="AWB32574.1"/>
    </source>
</evidence>
<gene>
    <name evidence="1" type="ORF">DBV39_01295</name>
</gene>
<keyword evidence="2" id="KW-1185">Reference proteome</keyword>